<dbReference type="PANTHER" id="PTHR10724">
    <property type="entry name" value="30S RIBOSOMAL PROTEIN S1"/>
    <property type="match status" value="1"/>
</dbReference>
<dbReference type="FunFam" id="2.40.50.140:FF:000011">
    <property type="entry name" value="30S ribosomal protein S1"/>
    <property type="match status" value="1"/>
</dbReference>
<keyword evidence="5 7" id="KW-0687">Ribonucleoprotein</keyword>
<dbReference type="eggNOG" id="COG0539">
    <property type="taxonomic scope" value="Bacteria"/>
</dbReference>
<organism evidence="9 10">
    <name type="scientific">Bartonella koehlerae C-29</name>
    <dbReference type="NCBI Taxonomy" id="1134510"/>
    <lineage>
        <taxon>Bacteria</taxon>
        <taxon>Pseudomonadati</taxon>
        <taxon>Pseudomonadota</taxon>
        <taxon>Alphaproteobacteria</taxon>
        <taxon>Hyphomicrobiales</taxon>
        <taxon>Bartonellaceae</taxon>
        <taxon>Bartonella</taxon>
    </lineage>
</organism>
<dbReference type="STRING" id="1134510.O9A_00382"/>
<proteinExistence type="inferred from homology"/>
<dbReference type="RefSeq" id="WP_034458240.1">
    <property type="nucleotide sequence ID" value="NZ_CADEAH010000005.1"/>
</dbReference>
<feature type="domain" description="S1 motif" evidence="8">
    <location>
        <begin position="370"/>
        <end position="440"/>
    </location>
</feature>
<feature type="domain" description="S1 motif" evidence="8">
    <location>
        <begin position="283"/>
        <end position="353"/>
    </location>
</feature>
<dbReference type="GO" id="GO:0006412">
    <property type="term" value="P:translation"/>
    <property type="evidence" value="ECO:0007669"/>
    <property type="project" value="InterPro"/>
</dbReference>
<dbReference type="PATRIC" id="fig|1134510.3.peg.456"/>
<dbReference type="Proteomes" id="UP000027015">
    <property type="component" value="Unassembled WGS sequence"/>
</dbReference>
<dbReference type="InterPro" id="IPR035104">
    <property type="entry name" value="Ribosomal_protein_S1-like"/>
</dbReference>
<dbReference type="PIRSF" id="PIRSF002111">
    <property type="entry name" value="RpsA"/>
    <property type="match status" value="1"/>
</dbReference>
<dbReference type="CDD" id="cd04465">
    <property type="entry name" value="S1_RPS1_repeat_ec2_hs2"/>
    <property type="match status" value="1"/>
</dbReference>
<keyword evidence="2" id="KW-0677">Repeat</keyword>
<dbReference type="PANTHER" id="PTHR10724:SF7">
    <property type="entry name" value="SMALL RIBOSOMAL SUBUNIT PROTEIN BS1C"/>
    <property type="match status" value="1"/>
</dbReference>
<protein>
    <recommendedName>
        <fullName evidence="7">30S ribosomal protein S1</fullName>
    </recommendedName>
</protein>
<evidence type="ECO:0000256" key="1">
    <source>
        <dbReference type="ARBA" id="ARBA00006767"/>
    </source>
</evidence>
<dbReference type="PROSITE" id="PS50126">
    <property type="entry name" value="S1"/>
    <property type="match status" value="6"/>
</dbReference>
<feature type="domain" description="S1 motif" evidence="8">
    <location>
        <begin position="27"/>
        <end position="93"/>
    </location>
</feature>
<evidence type="ECO:0000313" key="9">
    <source>
        <dbReference type="EMBL" id="KEC56157.1"/>
    </source>
</evidence>
<dbReference type="InterPro" id="IPR050437">
    <property type="entry name" value="Ribos_protein_bS1-like"/>
</dbReference>
<reference evidence="9 10" key="1">
    <citation type="submission" date="2012-04" db="EMBL/GenBank/DDBJ databases">
        <title>The Genome Sequence of Bartonella koehlerae C-29.</title>
        <authorList>
            <consortium name="The Broad Institute Genome Sequencing Platform"/>
            <consortium name="The Broad Institute Genome Sequencing Center for Infectious Disease"/>
            <person name="Feldgarden M."/>
            <person name="Kirby J."/>
            <person name="Kosoy M."/>
            <person name="Birtles R."/>
            <person name="Probert W.S."/>
            <person name="Chiaraviglio L."/>
            <person name="Walker B."/>
            <person name="Young S.K."/>
            <person name="Zeng Q."/>
            <person name="Gargeya S."/>
            <person name="Fitzgerald M."/>
            <person name="Haas B."/>
            <person name="Abouelleil A."/>
            <person name="Alvarado L."/>
            <person name="Arachchi H.M."/>
            <person name="Berlin A.M."/>
            <person name="Chapman S.B."/>
            <person name="Goldberg J."/>
            <person name="Griggs A."/>
            <person name="Gujja S."/>
            <person name="Hansen M."/>
            <person name="Howarth C."/>
            <person name="Imamovic A."/>
            <person name="Larimer J."/>
            <person name="McCowen C."/>
            <person name="Montmayeur A."/>
            <person name="Murphy C."/>
            <person name="Neiman D."/>
            <person name="Pearson M."/>
            <person name="Priest M."/>
            <person name="Roberts A."/>
            <person name="Saif S."/>
            <person name="Shea T."/>
            <person name="Sisk P."/>
            <person name="Sykes S."/>
            <person name="Wortman J."/>
            <person name="Nusbaum C."/>
            <person name="Birren B."/>
        </authorList>
    </citation>
    <scope>NUCLEOTIDE SEQUENCE [LARGE SCALE GENOMIC DNA]</scope>
    <source>
        <strain evidence="9 10">C-29</strain>
    </source>
</reference>
<dbReference type="AlphaFoldDB" id="A0A067WJQ6"/>
<comment type="function">
    <text evidence="6 7">Binds mRNA; thus facilitating recognition of the initiation point. It is needed to translate mRNA with a short Shine-Dalgarno (SD) purine-rich sequence.</text>
</comment>
<feature type="domain" description="S1 motif" evidence="8">
    <location>
        <begin position="198"/>
        <end position="266"/>
    </location>
</feature>
<evidence type="ECO:0000256" key="7">
    <source>
        <dbReference type="PIRNR" id="PIRNR002111"/>
    </source>
</evidence>
<dbReference type="GO" id="GO:0022627">
    <property type="term" value="C:cytosolic small ribosomal subunit"/>
    <property type="evidence" value="ECO:0007669"/>
    <property type="project" value="TreeGrafter"/>
</dbReference>
<dbReference type="EMBL" id="AHPL01000003">
    <property type="protein sequence ID" value="KEC56157.1"/>
    <property type="molecule type" value="Genomic_DNA"/>
</dbReference>
<dbReference type="HOGENOM" id="CLU_015805_2_1_5"/>
<dbReference type="OrthoDB" id="9804077at2"/>
<dbReference type="Gene3D" id="2.40.50.140">
    <property type="entry name" value="Nucleic acid-binding proteins"/>
    <property type="match status" value="5"/>
</dbReference>
<keyword evidence="3 7" id="KW-0694">RNA-binding</keyword>
<dbReference type="CDD" id="cd05691">
    <property type="entry name" value="S1_RPS1_repeat_ec6"/>
    <property type="match status" value="1"/>
</dbReference>
<evidence type="ECO:0000256" key="5">
    <source>
        <dbReference type="ARBA" id="ARBA00023274"/>
    </source>
</evidence>
<dbReference type="SUPFAM" id="SSF50249">
    <property type="entry name" value="Nucleic acid-binding proteins"/>
    <property type="match status" value="6"/>
</dbReference>
<evidence type="ECO:0000259" key="8">
    <source>
        <dbReference type="PROSITE" id="PS50126"/>
    </source>
</evidence>
<evidence type="ECO:0000256" key="6">
    <source>
        <dbReference type="ARBA" id="ARBA00025604"/>
    </source>
</evidence>
<sequence>MSHYNPTTADFEALLMQSFQTNDLNEGSVVKGRVIAIEKDMAIIDAGLKVEGRIPLKEFGAKGKDDSLQIGDEVEVYIERIENAMGEAVLSREKARREESWIRLEEKFNAGARVDGIIFSQVKGGFTVDLDGAIAFLPRSQVDIRPIRDVSPLMHNSQSFEILKMDRRRGNIVVSRRTVLEESRAEQRSEIVQNLEENQIVEGVVKNITDYGAFVDLGGIDGLLHVTDMAWRRVNHPSEILTIGQTIKVQIIRINQDTHRISLGMKQLESDPWESISARYPVGKKITGAVTNITDYGGFVEIEPGIEGLIHISEMSWTKKNVHPGKILSTSQEVEVVVLEIDPSKRRISLGLKQTFENPWVAFANKFPVNSQIEGEVKNKTEFGLFIGLEGDVDGMVHLSDLDWNRPGEQVIDTYNKGDIVKAIVLDVDIEKERISLGIKQLSSDKVGEAAASGELRKGAVVTCEVTAVNDNGIDIKLTDHNLETTIRRADLARDRDEQRPERFSIGQRVDARITAFDKKTRKLSVSIKALEIAEEKEAVAQYGSTDSGASLGEILGAALKKQEQD</sequence>
<dbReference type="GO" id="GO:0003735">
    <property type="term" value="F:structural constituent of ribosome"/>
    <property type="evidence" value="ECO:0007669"/>
    <property type="project" value="InterPro"/>
</dbReference>
<dbReference type="GO" id="GO:0003729">
    <property type="term" value="F:mRNA binding"/>
    <property type="evidence" value="ECO:0007669"/>
    <property type="project" value="TreeGrafter"/>
</dbReference>
<dbReference type="InterPro" id="IPR012340">
    <property type="entry name" value="NA-bd_OB-fold"/>
</dbReference>
<feature type="domain" description="S1 motif" evidence="8">
    <location>
        <begin position="459"/>
        <end position="529"/>
    </location>
</feature>
<dbReference type="FunFam" id="2.40.50.140:FF:000018">
    <property type="entry name" value="30S ribosomal protein S1"/>
    <property type="match status" value="1"/>
</dbReference>
<keyword evidence="4 7" id="KW-0689">Ribosomal protein</keyword>
<dbReference type="InterPro" id="IPR000110">
    <property type="entry name" value="Ribosomal_bS1"/>
</dbReference>
<evidence type="ECO:0000313" key="10">
    <source>
        <dbReference type="Proteomes" id="UP000027015"/>
    </source>
</evidence>
<dbReference type="Pfam" id="PF00575">
    <property type="entry name" value="S1"/>
    <property type="match status" value="6"/>
</dbReference>
<keyword evidence="10" id="KW-1185">Reference proteome</keyword>
<comment type="similarity">
    <text evidence="1 7">Belongs to the bacterial ribosomal protein bS1 family.</text>
</comment>
<dbReference type="NCBIfam" id="TIGR00717">
    <property type="entry name" value="rpsA"/>
    <property type="match status" value="1"/>
</dbReference>
<comment type="caution">
    <text evidence="9">The sequence shown here is derived from an EMBL/GenBank/DDBJ whole genome shotgun (WGS) entry which is preliminary data.</text>
</comment>
<feature type="domain" description="S1 motif" evidence="8">
    <location>
        <begin position="111"/>
        <end position="177"/>
    </location>
</feature>
<dbReference type="PRINTS" id="PR00681">
    <property type="entry name" value="RIBOSOMALS1"/>
</dbReference>
<dbReference type="CDD" id="cd05687">
    <property type="entry name" value="S1_RPS1_repeat_ec1_hs1"/>
    <property type="match status" value="1"/>
</dbReference>
<evidence type="ECO:0000256" key="4">
    <source>
        <dbReference type="ARBA" id="ARBA00022980"/>
    </source>
</evidence>
<accession>A0A067WJQ6</accession>
<dbReference type="NCBIfam" id="NF004955">
    <property type="entry name" value="PRK06299.1-5"/>
    <property type="match status" value="1"/>
</dbReference>
<dbReference type="CDD" id="cd05688">
    <property type="entry name" value="S1_RPS1_repeat_ec3"/>
    <property type="match status" value="1"/>
</dbReference>
<dbReference type="SMART" id="SM00316">
    <property type="entry name" value="S1"/>
    <property type="match status" value="6"/>
</dbReference>
<name>A0A067WJQ6_9HYPH</name>
<evidence type="ECO:0000256" key="2">
    <source>
        <dbReference type="ARBA" id="ARBA00022737"/>
    </source>
</evidence>
<dbReference type="NCBIfam" id="NF004952">
    <property type="entry name" value="PRK06299.1-2"/>
    <property type="match status" value="1"/>
</dbReference>
<evidence type="ECO:0000256" key="3">
    <source>
        <dbReference type="ARBA" id="ARBA00022884"/>
    </source>
</evidence>
<gene>
    <name evidence="9" type="ORF">O9A_00382</name>
</gene>
<dbReference type="InterPro" id="IPR003029">
    <property type="entry name" value="S1_domain"/>
</dbReference>